<dbReference type="Gene3D" id="1.10.3430.10">
    <property type="entry name" value="Ammonium transporter AmtB like domains"/>
    <property type="match status" value="1"/>
</dbReference>
<proteinExistence type="inferred from homology"/>
<feature type="transmembrane region" description="Helical" evidence="8">
    <location>
        <begin position="252"/>
        <end position="278"/>
    </location>
</feature>
<dbReference type="STRING" id="520822.A0A151I120"/>
<keyword evidence="4 8" id="KW-0812">Transmembrane</keyword>
<evidence type="ECO:0000313" key="9">
    <source>
        <dbReference type="EMBL" id="KYM79672.1"/>
    </source>
</evidence>
<comment type="similarity">
    <text evidence="2">Belongs to the urea transporter family.</text>
</comment>
<dbReference type="PANTHER" id="PTHR10464">
    <property type="entry name" value="UREA TRANSPORTER"/>
    <property type="match status" value="1"/>
</dbReference>
<accession>A0A151I120</accession>
<keyword evidence="3" id="KW-1003">Cell membrane</keyword>
<feature type="transmembrane region" description="Helical" evidence="8">
    <location>
        <begin position="92"/>
        <end position="109"/>
    </location>
</feature>
<keyword evidence="5 8" id="KW-1133">Transmembrane helix</keyword>
<evidence type="ECO:0000313" key="10">
    <source>
        <dbReference type="Proteomes" id="UP000078540"/>
    </source>
</evidence>
<dbReference type="InterPro" id="IPR029020">
    <property type="entry name" value="Ammonium/urea_transptr"/>
</dbReference>
<dbReference type="Proteomes" id="UP000078540">
    <property type="component" value="Unassembled WGS sequence"/>
</dbReference>
<name>A0A151I120_9HYME</name>
<keyword evidence="6 8" id="KW-0472">Membrane</keyword>
<evidence type="ECO:0000256" key="6">
    <source>
        <dbReference type="ARBA" id="ARBA00023136"/>
    </source>
</evidence>
<evidence type="ECO:0000256" key="8">
    <source>
        <dbReference type="SAM" id="Phobius"/>
    </source>
</evidence>
<evidence type="ECO:0000256" key="5">
    <source>
        <dbReference type="ARBA" id="ARBA00022989"/>
    </source>
</evidence>
<evidence type="ECO:0000256" key="1">
    <source>
        <dbReference type="ARBA" id="ARBA00004651"/>
    </source>
</evidence>
<gene>
    <name evidence="9" type="ORF">ALC53_09895</name>
</gene>
<reference evidence="9 10" key="1">
    <citation type="submission" date="2015-09" db="EMBL/GenBank/DDBJ databases">
        <title>Atta colombica WGS genome.</title>
        <authorList>
            <person name="Nygaard S."/>
            <person name="Hu H."/>
            <person name="Boomsma J."/>
            <person name="Zhang G."/>
        </authorList>
    </citation>
    <scope>NUCLEOTIDE SEQUENCE [LARGE SCALE GENOMIC DNA]</scope>
    <source>
        <strain evidence="9">Treedump-2</strain>
        <tissue evidence="9">Whole body</tissue>
    </source>
</reference>
<evidence type="ECO:0000256" key="3">
    <source>
        <dbReference type="ARBA" id="ARBA00022475"/>
    </source>
</evidence>
<organism evidence="9 10">
    <name type="scientific">Atta colombica</name>
    <dbReference type="NCBI Taxonomy" id="520822"/>
    <lineage>
        <taxon>Eukaryota</taxon>
        <taxon>Metazoa</taxon>
        <taxon>Ecdysozoa</taxon>
        <taxon>Arthropoda</taxon>
        <taxon>Hexapoda</taxon>
        <taxon>Insecta</taxon>
        <taxon>Pterygota</taxon>
        <taxon>Neoptera</taxon>
        <taxon>Endopterygota</taxon>
        <taxon>Hymenoptera</taxon>
        <taxon>Apocrita</taxon>
        <taxon>Aculeata</taxon>
        <taxon>Formicoidea</taxon>
        <taxon>Formicidae</taxon>
        <taxon>Myrmicinae</taxon>
        <taxon>Atta</taxon>
    </lineage>
</organism>
<dbReference type="GO" id="GO:0015204">
    <property type="term" value="F:urea transmembrane transporter activity"/>
    <property type="evidence" value="ECO:0007669"/>
    <property type="project" value="InterPro"/>
</dbReference>
<evidence type="ECO:0000256" key="2">
    <source>
        <dbReference type="ARBA" id="ARBA00005914"/>
    </source>
</evidence>
<feature type="transmembrane region" description="Helical" evidence="8">
    <location>
        <begin position="204"/>
        <end position="231"/>
    </location>
</feature>
<feature type="transmembrane region" description="Helical" evidence="8">
    <location>
        <begin position="24"/>
        <end position="54"/>
    </location>
</feature>
<protein>
    <submittedName>
        <fullName evidence="9">Urea transporter 1</fullName>
    </submittedName>
</protein>
<sequence length="374" mass="40757">MSVQEVPIAKLRQIVFANNPLSGLLIIVTLAAVAPGTLALSAATAGLGLLLSVLIREPDNIVENGLSVFNPLLVGAISYALIPQIYGSFDSFSFLLVLLATILSVYLSRSLRSDKFLCIAWPFNLVEFALIFALSTQNGVDTVAKSVEPMFEMDNATSETTTTDVAGFYEQNATSVYIDWGMVVRGSVVSASQLFGVDNVIVGAIMYLAILIYSPVTIAFSYFGALCGTFAGLELGADKHKTYSGMWGYNSLLTGAALGGNLLVLNGQTAAATIMAIIYTPLLQYAIESIFVKMQLPVLSLPFVIVTSLFLKLSEGREDPTFPWPISVTFPEKQRYYYVTHRAFQKVLLPISYPLSQASLFRHTLDIKYILYSR</sequence>
<evidence type="ECO:0000256" key="7">
    <source>
        <dbReference type="ARBA" id="ARBA00033993"/>
    </source>
</evidence>
<dbReference type="PANTHER" id="PTHR10464:SF4">
    <property type="entry name" value="UREA TRANSPORTER"/>
    <property type="match status" value="1"/>
</dbReference>
<dbReference type="EMBL" id="KQ976593">
    <property type="protein sequence ID" value="KYM79672.1"/>
    <property type="molecule type" value="Genomic_DNA"/>
</dbReference>
<keyword evidence="10" id="KW-1185">Reference proteome</keyword>
<comment type="catalytic activity">
    <reaction evidence="7">
        <text>urea(in) = urea(out)</text>
        <dbReference type="Rhea" id="RHEA:32799"/>
        <dbReference type="ChEBI" id="CHEBI:16199"/>
    </reaction>
</comment>
<dbReference type="Pfam" id="PF03253">
    <property type="entry name" value="UT"/>
    <property type="match status" value="1"/>
</dbReference>
<evidence type="ECO:0000256" key="4">
    <source>
        <dbReference type="ARBA" id="ARBA00022692"/>
    </source>
</evidence>
<dbReference type="GO" id="GO:0005886">
    <property type="term" value="C:plasma membrane"/>
    <property type="evidence" value="ECO:0007669"/>
    <property type="project" value="UniProtKB-SubCell"/>
</dbReference>
<dbReference type="InterPro" id="IPR004937">
    <property type="entry name" value="Urea_transporter"/>
</dbReference>
<comment type="subcellular location">
    <subcellularLocation>
        <location evidence="1">Cell membrane</location>
        <topology evidence="1">Multi-pass membrane protein</topology>
    </subcellularLocation>
</comment>
<dbReference type="AlphaFoldDB" id="A0A151I120"/>